<reference evidence="2" key="1">
    <citation type="submission" date="2022-04" db="EMBL/GenBank/DDBJ databases">
        <title>A functionally conserved STORR gene fusion in Papaver species that diverged 16.8 million years ago.</title>
        <authorList>
            <person name="Catania T."/>
        </authorList>
    </citation>
    <scope>NUCLEOTIDE SEQUENCE</scope>
    <source>
        <strain evidence="2">S-188037</strain>
    </source>
</reference>
<protein>
    <recommendedName>
        <fullName evidence="1">Neprosin PEP catalytic domain-containing protein</fullName>
    </recommendedName>
</protein>
<dbReference type="Pfam" id="PF14365">
    <property type="entry name" value="Neprosin_AP"/>
    <property type="match status" value="1"/>
</dbReference>
<keyword evidence="3" id="KW-1185">Reference proteome</keyword>
<dbReference type="InterPro" id="IPR025521">
    <property type="entry name" value="Neprosin_propep"/>
</dbReference>
<proteinExistence type="predicted"/>
<dbReference type="PROSITE" id="PS52045">
    <property type="entry name" value="NEPROSIN_PEP_CD"/>
    <property type="match status" value="1"/>
</dbReference>
<name>A0AAD4ST27_9MAGN</name>
<accession>A0AAD4ST27</accession>
<dbReference type="Proteomes" id="UP001202328">
    <property type="component" value="Unassembled WGS sequence"/>
</dbReference>
<dbReference type="Pfam" id="PF03080">
    <property type="entry name" value="Neprosin"/>
    <property type="match status" value="1"/>
</dbReference>
<evidence type="ECO:0000313" key="3">
    <source>
        <dbReference type="Proteomes" id="UP001202328"/>
    </source>
</evidence>
<dbReference type="AlphaFoldDB" id="A0AAD4ST27"/>
<evidence type="ECO:0000313" key="2">
    <source>
        <dbReference type="EMBL" id="KAI3918903.1"/>
    </source>
</evidence>
<sequence length="228" mass="25574">TKEGELFDCIDIYKQPAFDHPLLKDHKIQMRPAITPRSSLPSTSTSSSNSSLVIDPLANILTRFDCPEGTVPMRRTSKEDLLRAKSFAKSYQLTEDPDFPFADVPGQTVVMRRYPSAGIGHGIHSVINTANPKVGNDQYSSAQLWVSNGPPDDINTIQAGWVVAPYLFVDNQTRFFGFFQAKNQSQTYGCYNTLCPGFVQVDSEIRIYTWYGYTFGLGNWWYSTCIAT</sequence>
<comment type="caution">
    <text evidence="2">The sequence shown here is derived from an EMBL/GenBank/DDBJ whole genome shotgun (WGS) entry which is preliminary data.</text>
</comment>
<dbReference type="EMBL" id="JAJJMB010008951">
    <property type="protein sequence ID" value="KAI3918903.1"/>
    <property type="molecule type" value="Genomic_DNA"/>
</dbReference>
<dbReference type="InterPro" id="IPR004314">
    <property type="entry name" value="Neprosin"/>
</dbReference>
<dbReference type="PANTHER" id="PTHR31589">
    <property type="entry name" value="PROTEIN, PUTATIVE (DUF239)-RELATED-RELATED"/>
    <property type="match status" value="1"/>
</dbReference>
<feature type="non-terminal residue" evidence="2">
    <location>
        <position position="228"/>
    </location>
</feature>
<dbReference type="Gene3D" id="3.90.1320.10">
    <property type="entry name" value="Outer-capsid protein sigma 3, large lobe"/>
    <property type="match status" value="1"/>
</dbReference>
<dbReference type="PANTHER" id="PTHR31589:SF110">
    <property type="entry name" value="PROTEIN, PUTATIVE (DUF239)-RELATED"/>
    <property type="match status" value="1"/>
</dbReference>
<feature type="domain" description="Neprosin PEP catalytic" evidence="1">
    <location>
        <begin position="101"/>
        <end position="228"/>
    </location>
</feature>
<dbReference type="InterPro" id="IPR053168">
    <property type="entry name" value="Glutamic_endopeptidase"/>
</dbReference>
<gene>
    <name evidence="2" type="ORF">MKW98_017351</name>
</gene>
<evidence type="ECO:0000259" key="1">
    <source>
        <dbReference type="PROSITE" id="PS52045"/>
    </source>
</evidence>
<organism evidence="2 3">
    <name type="scientific">Papaver atlanticum</name>
    <dbReference type="NCBI Taxonomy" id="357466"/>
    <lineage>
        <taxon>Eukaryota</taxon>
        <taxon>Viridiplantae</taxon>
        <taxon>Streptophyta</taxon>
        <taxon>Embryophyta</taxon>
        <taxon>Tracheophyta</taxon>
        <taxon>Spermatophyta</taxon>
        <taxon>Magnoliopsida</taxon>
        <taxon>Ranunculales</taxon>
        <taxon>Papaveraceae</taxon>
        <taxon>Papaveroideae</taxon>
        <taxon>Papaver</taxon>
    </lineage>
</organism>